<feature type="transmembrane region" description="Helical" evidence="1">
    <location>
        <begin position="69"/>
        <end position="92"/>
    </location>
</feature>
<proteinExistence type="predicted"/>
<accession>A0ABU5TQL9</accession>
<sequence length="126" mass="13947">MAIPNDFYTPTTLFSLSGCSTAVLIITSVIGYLLEPKFDSGTIKKWFGLFLSIVLALVGVTQLKEKDLVTWIVSIVNGFLIYLTAVGANTIIAHSGKVSQSPIPTSTLHRHSREKFISLFSELWWK</sequence>
<feature type="transmembrane region" description="Helical" evidence="1">
    <location>
        <begin position="46"/>
        <end position="63"/>
    </location>
</feature>
<evidence type="ECO:0000313" key="3">
    <source>
        <dbReference type="Proteomes" id="UP001301388"/>
    </source>
</evidence>
<reference evidence="2 3" key="1">
    <citation type="submission" date="2023-12" db="EMBL/GenBank/DDBJ databases">
        <title>Baltic Sea Cyanobacteria.</title>
        <authorList>
            <person name="Delbaje E."/>
            <person name="Fewer D.P."/>
            <person name="Shishido T.K."/>
        </authorList>
    </citation>
    <scope>NUCLEOTIDE SEQUENCE [LARGE SCALE GENOMIC DNA]</scope>
    <source>
        <strain evidence="2 3">UHCC 0370</strain>
    </source>
</reference>
<gene>
    <name evidence="2" type="ORF">VB774_23295</name>
</gene>
<dbReference type="Proteomes" id="UP001301388">
    <property type="component" value="Unassembled WGS sequence"/>
</dbReference>
<evidence type="ECO:0000256" key="1">
    <source>
        <dbReference type="SAM" id="Phobius"/>
    </source>
</evidence>
<keyword evidence="1" id="KW-0812">Transmembrane</keyword>
<keyword evidence="1" id="KW-0472">Membrane</keyword>
<name>A0ABU5TQL9_9CYAN</name>
<dbReference type="RefSeq" id="WP_323263537.1">
    <property type="nucleotide sequence ID" value="NZ_JAYGIE010000134.1"/>
</dbReference>
<feature type="transmembrane region" description="Helical" evidence="1">
    <location>
        <begin position="12"/>
        <end position="34"/>
    </location>
</feature>
<dbReference type="EMBL" id="JAYGIE010000134">
    <property type="protein sequence ID" value="MEA5480572.1"/>
    <property type="molecule type" value="Genomic_DNA"/>
</dbReference>
<keyword evidence="3" id="KW-1185">Reference proteome</keyword>
<keyword evidence="1" id="KW-1133">Transmembrane helix</keyword>
<evidence type="ECO:0000313" key="2">
    <source>
        <dbReference type="EMBL" id="MEA5480572.1"/>
    </source>
</evidence>
<comment type="caution">
    <text evidence="2">The sequence shown here is derived from an EMBL/GenBank/DDBJ whole genome shotgun (WGS) entry which is preliminary data.</text>
</comment>
<protein>
    <submittedName>
        <fullName evidence="2">Uncharacterized protein</fullName>
    </submittedName>
</protein>
<organism evidence="2 3">
    <name type="scientific">Pseudanabaena galeata UHCC 0370</name>
    <dbReference type="NCBI Taxonomy" id="3110310"/>
    <lineage>
        <taxon>Bacteria</taxon>
        <taxon>Bacillati</taxon>
        <taxon>Cyanobacteriota</taxon>
        <taxon>Cyanophyceae</taxon>
        <taxon>Pseudanabaenales</taxon>
        <taxon>Pseudanabaenaceae</taxon>
        <taxon>Pseudanabaena</taxon>
    </lineage>
</organism>